<feature type="compositionally biased region" description="Low complexity" evidence="5">
    <location>
        <begin position="704"/>
        <end position="719"/>
    </location>
</feature>
<dbReference type="PANTHER" id="PTHR10841:SF17">
    <property type="entry name" value="SYNAPSIN"/>
    <property type="match status" value="1"/>
</dbReference>
<reference evidence="8" key="1">
    <citation type="submission" date="2014-01" db="EMBL/GenBank/DDBJ databases">
        <title>The Genome Sequence of Anopheles melas CM1001059_A (V2).</title>
        <authorList>
            <consortium name="The Broad Institute Genomics Platform"/>
            <person name="Neafsey D.E."/>
            <person name="Besansky N."/>
            <person name="Howell P."/>
            <person name="Walton C."/>
            <person name="Young S.K."/>
            <person name="Zeng Q."/>
            <person name="Gargeya S."/>
            <person name="Fitzgerald M."/>
            <person name="Haas B."/>
            <person name="Abouelleil A."/>
            <person name="Allen A.W."/>
            <person name="Alvarado L."/>
            <person name="Arachchi H.M."/>
            <person name="Berlin A.M."/>
            <person name="Chapman S.B."/>
            <person name="Gainer-Dewar J."/>
            <person name="Goldberg J."/>
            <person name="Griggs A."/>
            <person name="Gujja S."/>
            <person name="Hansen M."/>
            <person name="Howarth C."/>
            <person name="Imamovic A."/>
            <person name="Ireland A."/>
            <person name="Larimer J."/>
            <person name="McCowan C."/>
            <person name="Murphy C."/>
            <person name="Pearson M."/>
            <person name="Poon T.W."/>
            <person name="Priest M."/>
            <person name="Roberts A."/>
            <person name="Saif S."/>
            <person name="Shea T."/>
            <person name="Sisk P."/>
            <person name="Sykes S."/>
            <person name="Wortman J."/>
            <person name="Nusbaum C."/>
            <person name="Birren B."/>
        </authorList>
    </citation>
    <scope>NUCLEOTIDE SEQUENCE [LARGE SCALE GENOMIC DNA]</scope>
    <source>
        <strain evidence="8">CM1001059</strain>
    </source>
</reference>
<feature type="region of interest" description="Disordered" evidence="5">
    <location>
        <begin position="693"/>
        <end position="719"/>
    </location>
</feature>
<organism evidence="7 8">
    <name type="scientific">Anopheles melas</name>
    <dbReference type="NCBI Taxonomy" id="34690"/>
    <lineage>
        <taxon>Eukaryota</taxon>
        <taxon>Metazoa</taxon>
        <taxon>Ecdysozoa</taxon>
        <taxon>Arthropoda</taxon>
        <taxon>Hexapoda</taxon>
        <taxon>Insecta</taxon>
        <taxon>Pterygota</taxon>
        <taxon>Neoptera</taxon>
        <taxon>Endopterygota</taxon>
        <taxon>Diptera</taxon>
        <taxon>Nematocera</taxon>
        <taxon>Culicoidea</taxon>
        <taxon>Culicidae</taxon>
        <taxon>Anophelinae</taxon>
        <taxon>Anopheles</taxon>
    </lineage>
</organism>
<reference evidence="7" key="2">
    <citation type="submission" date="2020-05" db="UniProtKB">
        <authorList>
            <consortium name="EnsemblMetazoa"/>
        </authorList>
    </citation>
    <scope>IDENTIFICATION</scope>
    <source>
        <strain evidence="7">CM1001059</strain>
    </source>
</reference>
<protein>
    <recommendedName>
        <fullName evidence="6">Synapsin ATP-binding domain-containing protein</fullName>
    </recommendedName>
</protein>
<dbReference type="PANTHER" id="PTHR10841">
    <property type="entry name" value="SYNAPSIN"/>
    <property type="match status" value="1"/>
</dbReference>
<feature type="region of interest" description="Disordered" evidence="5">
    <location>
        <begin position="358"/>
        <end position="377"/>
    </location>
</feature>
<feature type="compositionally biased region" description="Basic and acidic residues" evidence="5">
    <location>
        <begin position="634"/>
        <end position="648"/>
    </location>
</feature>
<dbReference type="Gene3D" id="3.30.470.20">
    <property type="entry name" value="ATP-grasp fold, B domain"/>
    <property type="match status" value="1"/>
</dbReference>
<feature type="compositionally biased region" description="Low complexity" evidence="5">
    <location>
        <begin position="219"/>
        <end position="229"/>
    </location>
</feature>
<comment type="subcellular location">
    <subcellularLocation>
        <location evidence="4">Synapse</location>
    </subcellularLocation>
</comment>
<feature type="region of interest" description="Disordered" evidence="5">
    <location>
        <begin position="449"/>
        <end position="517"/>
    </location>
</feature>
<evidence type="ECO:0000256" key="4">
    <source>
        <dbReference type="ARBA" id="ARBA00034103"/>
    </source>
</evidence>
<accession>A0A182UF86</accession>
<evidence type="ECO:0000313" key="7">
    <source>
        <dbReference type="EnsemblMetazoa" id="AMEC019314-PA"/>
    </source>
</evidence>
<feature type="region of interest" description="Disordered" evidence="5">
    <location>
        <begin position="212"/>
        <end position="334"/>
    </location>
</feature>
<keyword evidence="3" id="KW-0770">Synapse</keyword>
<evidence type="ECO:0000256" key="1">
    <source>
        <dbReference type="ARBA" id="ARBA00008243"/>
    </source>
</evidence>
<dbReference type="EnsemblMetazoa" id="AMEC019314-RA">
    <property type="protein sequence ID" value="AMEC019314-PA"/>
    <property type="gene ID" value="AMEC019314"/>
</dbReference>
<dbReference type="PRINTS" id="PR01368">
    <property type="entry name" value="SYNAPSIN"/>
</dbReference>
<feature type="region of interest" description="Disordered" evidence="5">
    <location>
        <begin position="625"/>
        <end position="649"/>
    </location>
</feature>
<keyword evidence="2" id="KW-0597">Phosphoprotein</keyword>
<comment type="similarity">
    <text evidence="1">Belongs to the synapsin family.</text>
</comment>
<evidence type="ECO:0000313" key="8">
    <source>
        <dbReference type="Proteomes" id="UP000075902"/>
    </source>
</evidence>
<dbReference type="GO" id="GO:0030672">
    <property type="term" value="C:synaptic vesicle membrane"/>
    <property type="evidence" value="ECO:0007669"/>
    <property type="project" value="TreeGrafter"/>
</dbReference>
<evidence type="ECO:0000259" key="6">
    <source>
        <dbReference type="Pfam" id="PF02750"/>
    </source>
</evidence>
<dbReference type="STRING" id="34690.A0A182UF86"/>
<evidence type="ECO:0000256" key="5">
    <source>
        <dbReference type="SAM" id="MobiDB-lite"/>
    </source>
</evidence>
<feature type="compositionally biased region" description="Low complexity" evidence="5">
    <location>
        <begin position="297"/>
        <end position="324"/>
    </location>
</feature>
<evidence type="ECO:0000256" key="3">
    <source>
        <dbReference type="ARBA" id="ARBA00023018"/>
    </source>
</evidence>
<dbReference type="InterPro" id="IPR020898">
    <property type="entry name" value="Synapsin_ATP-bd_dom"/>
</dbReference>
<feature type="compositionally biased region" description="Low complexity" evidence="5">
    <location>
        <begin position="759"/>
        <end position="773"/>
    </location>
</feature>
<feature type="compositionally biased region" description="Polar residues" evidence="5">
    <location>
        <begin position="495"/>
        <end position="517"/>
    </location>
</feature>
<feature type="compositionally biased region" description="Low complexity" evidence="5">
    <location>
        <begin position="449"/>
        <end position="464"/>
    </location>
</feature>
<feature type="domain" description="Synapsin ATP-binding" evidence="6">
    <location>
        <begin position="46"/>
        <end position="206"/>
    </location>
</feature>
<evidence type="ECO:0000256" key="2">
    <source>
        <dbReference type="ARBA" id="ARBA00022553"/>
    </source>
</evidence>
<dbReference type="GO" id="GO:0007269">
    <property type="term" value="P:neurotransmitter secretion"/>
    <property type="evidence" value="ECO:0007669"/>
    <property type="project" value="InterPro"/>
</dbReference>
<feature type="region of interest" description="Disordered" evidence="5">
    <location>
        <begin position="382"/>
        <end position="424"/>
    </location>
</feature>
<proteinExistence type="inferred from homology"/>
<dbReference type="InterPro" id="IPR001359">
    <property type="entry name" value="Synapsin"/>
</dbReference>
<dbReference type="SUPFAM" id="SSF56059">
    <property type="entry name" value="Glutathione synthetase ATP-binding domain-like"/>
    <property type="match status" value="1"/>
</dbReference>
<dbReference type="AlphaFoldDB" id="A0A182UF86"/>
<feature type="region of interest" description="Disordered" evidence="5">
    <location>
        <begin position="754"/>
        <end position="785"/>
    </location>
</feature>
<dbReference type="Proteomes" id="UP000075902">
    <property type="component" value="Unassembled WGS sequence"/>
</dbReference>
<feature type="region of interest" description="Disordered" evidence="5">
    <location>
        <begin position="568"/>
        <end position="588"/>
    </location>
</feature>
<dbReference type="VEuPathDB" id="VectorBase:AMEC019314"/>
<name>A0A182UF86_9DIPT</name>
<keyword evidence="8" id="KW-1185">Reference proteome</keyword>
<sequence length="785" mass="80728">MAVSIQTHQTARHDDDDYDYYYERLQRCDHAADDDNDDHECLRPFTWTRFPCVLKAGHCHGGKATAKLDNPGALHDAAGLLCGTGLSDNGSYCSLEPYIDAKFDVHIQKIGTSYKAFMRKSISGNWKTNQGSAMLEQIPMTEKYKTWVDEVSELFGGMEVCGVAVIVSKEGKEFIISAADSTFPLMGDTQEEDRRQIADLVVGRMQNVCRPSMMTKAVSRSSISSRGTSPTEDAPPVPIGTRPVPVGGGPPPIPERTTPGVGSIGRHGSFSSQSGEPPEQPSERAPTLNSVGRRDSQASQSSSVSGVSSASAARSGVGKVPAAGAGPGGPSVVEDAEDTMKNLRKTFAGIFGDISSTAGSATGSVLSTRESSIDSVLVRPVAEPTEKPPGDRPPPVHQQCNGAPGQPYIGAAGSGGGGSAIAASAPSVTSTTAGSISSSVHKVNVSSLDGTSASTSISSGQSTSAEPKRPAYDPALSERINPFDKEARIAGTPGRSASVSGATGHPTSSKITTNDDTARYTIQQGIREQPSLTGRFQAPAAAAAVTAGGAGLGAAVVPPPVTLPATGATGAPTASSATSFSATSSSSAFSSSTVSSFSASGSSGYSSVTSGGLPTVPAPVSAAAGASATVPTSEQRKQEFGRTKRASSDAEIIFGDRGPDFFAKRYERTGGEFRQRTESLSDAELIFGTSAVTGPAAPTPPNSAAPFSPAASSTGSAAGRYGTYGSRDSASFSSTTTSDTEFVYGRKDPSMLTKSMSVASDRSASAARPWARPAVHEDEEELDLK</sequence>
<dbReference type="Pfam" id="PF02750">
    <property type="entry name" value="Synapsin_C"/>
    <property type="match status" value="1"/>
</dbReference>
<feature type="compositionally biased region" description="Low complexity" evidence="5">
    <location>
        <begin position="268"/>
        <end position="277"/>
    </location>
</feature>
<dbReference type="FunFam" id="3.30.470.20:FF:000059">
    <property type="entry name" value="Synapsin-3"/>
    <property type="match status" value="1"/>
</dbReference>
<feature type="compositionally biased region" description="Polar residues" evidence="5">
    <location>
        <begin position="358"/>
        <end position="374"/>
    </location>
</feature>